<dbReference type="AlphaFoldDB" id="A0A154PGY3"/>
<dbReference type="Proteomes" id="UP000076502">
    <property type="component" value="Unassembled WGS sequence"/>
</dbReference>
<proteinExistence type="predicted"/>
<protein>
    <submittedName>
        <fullName evidence="2">Uncharacterized protein</fullName>
    </submittedName>
</protein>
<dbReference type="EMBL" id="KQ434902">
    <property type="protein sequence ID" value="KZC11121.1"/>
    <property type="molecule type" value="Genomic_DNA"/>
</dbReference>
<name>A0A154PGY3_DUFNO</name>
<reference evidence="2 3" key="1">
    <citation type="submission" date="2015-07" db="EMBL/GenBank/DDBJ databases">
        <title>The genome of Dufourea novaeangliae.</title>
        <authorList>
            <person name="Pan H."/>
            <person name="Kapheim K."/>
        </authorList>
    </citation>
    <scope>NUCLEOTIDE SEQUENCE [LARGE SCALE GENOMIC DNA]</scope>
    <source>
        <strain evidence="2">0120121106</strain>
        <tissue evidence="2">Whole body</tissue>
    </source>
</reference>
<organism evidence="2 3">
    <name type="scientific">Dufourea novaeangliae</name>
    <name type="common">Sweat bee</name>
    <dbReference type="NCBI Taxonomy" id="178035"/>
    <lineage>
        <taxon>Eukaryota</taxon>
        <taxon>Metazoa</taxon>
        <taxon>Ecdysozoa</taxon>
        <taxon>Arthropoda</taxon>
        <taxon>Hexapoda</taxon>
        <taxon>Insecta</taxon>
        <taxon>Pterygota</taxon>
        <taxon>Neoptera</taxon>
        <taxon>Endopterygota</taxon>
        <taxon>Hymenoptera</taxon>
        <taxon>Apocrita</taxon>
        <taxon>Aculeata</taxon>
        <taxon>Apoidea</taxon>
        <taxon>Anthophila</taxon>
        <taxon>Halictidae</taxon>
        <taxon>Rophitinae</taxon>
        <taxon>Dufourea</taxon>
    </lineage>
</organism>
<gene>
    <name evidence="2" type="ORF">WN55_02482</name>
</gene>
<evidence type="ECO:0000313" key="3">
    <source>
        <dbReference type="Proteomes" id="UP000076502"/>
    </source>
</evidence>
<accession>A0A154PGY3</accession>
<evidence type="ECO:0000256" key="1">
    <source>
        <dbReference type="SAM" id="MobiDB-lite"/>
    </source>
</evidence>
<sequence length="54" mass="6266">MARTSFRAEIDRANRNAREESRKRKGKARLELPRVCSVRPNLSGIEIQSWRGVL</sequence>
<keyword evidence="3" id="KW-1185">Reference proteome</keyword>
<feature type="region of interest" description="Disordered" evidence="1">
    <location>
        <begin position="1"/>
        <end position="26"/>
    </location>
</feature>
<evidence type="ECO:0000313" key="2">
    <source>
        <dbReference type="EMBL" id="KZC11121.1"/>
    </source>
</evidence>